<feature type="non-terminal residue" evidence="1">
    <location>
        <position position="90"/>
    </location>
</feature>
<dbReference type="Gene3D" id="3.40.50.300">
    <property type="entry name" value="P-loop containing nucleotide triphosphate hydrolases"/>
    <property type="match status" value="1"/>
</dbReference>
<dbReference type="InterPro" id="IPR027417">
    <property type="entry name" value="P-loop_NTPase"/>
</dbReference>
<keyword evidence="1" id="KW-0067">ATP-binding</keyword>
<keyword evidence="1" id="KW-0378">Hydrolase</keyword>
<comment type="caution">
    <text evidence="1">The sequence shown here is derived from an EMBL/GenBank/DDBJ whole genome shotgun (WGS) entry which is preliminary data.</text>
</comment>
<proteinExistence type="predicted"/>
<dbReference type="AlphaFoldDB" id="A0A9W8HWS6"/>
<dbReference type="GO" id="GO:0003724">
    <property type="term" value="F:RNA helicase activity"/>
    <property type="evidence" value="ECO:0007669"/>
    <property type="project" value="UniProtKB-EC"/>
</dbReference>
<reference evidence="1" key="1">
    <citation type="submission" date="2022-07" db="EMBL/GenBank/DDBJ databases">
        <title>Phylogenomic reconstructions and comparative analyses of Kickxellomycotina fungi.</title>
        <authorList>
            <person name="Reynolds N.K."/>
            <person name="Stajich J.E."/>
            <person name="Barry K."/>
            <person name="Grigoriev I.V."/>
            <person name="Crous P."/>
            <person name="Smith M.E."/>
        </authorList>
    </citation>
    <scope>NUCLEOTIDE SEQUENCE</scope>
    <source>
        <strain evidence="1">NRRL 1565</strain>
    </source>
</reference>
<dbReference type="GO" id="GO:0016787">
    <property type="term" value="F:hydrolase activity"/>
    <property type="evidence" value="ECO:0007669"/>
    <property type="project" value="UniProtKB-KW"/>
</dbReference>
<dbReference type="EC" id="3.6.4.13" evidence="1"/>
<gene>
    <name evidence="1" type="primary">PRP43</name>
    <name evidence="1" type="ORF">H4R20_005414</name>
</gene>
<protein>
    <submittedName>
        <fullName evidence="1">DEAH-box ATP-dependent RNA helicase prp43</fullName>
        <ecNumber evidence="1">3.6.4.13</ecNumber>
    </submittedName>
</protein>
<dbReference type="OrthoDB" id="10253254at2759"/>
<sequence>MAEIRNNPYLAHMHDEAEQGANKAFAALVPGKTTAAQQVAVEEDANNGLTGRAYSEKYKSILAKRRELPVNKQRQKFLDLVHNNQFIVLV</sequence>
<organism evidence="1 2">
    <name type="scientific">Coemansia guatemalensis</name>
    <dbReference type="NCBI Taxonomy" id="2761395"/>
    <lineage>
        <taxon>Eukaryota</taxon>
        <taxon>Fungi</taxon>
        <taxon>Fungi incertae sedis</taxon>
        <taxon>Zoopagomycota</taxon>
        <taxon>Kickxellomycotina</taxon>
        <taxon>Kickxellomycetes</taxon>
        <taxon>Kickxellales</taxon>
        <taxon>Kickxellaceae</taxon>
        <taxon>Coemansia</taxon>
    </lineage>
</organism>
<keyword evidence="1" id="KW-0547">Nucleotide-binding</keyword>
<accession>A0A9W8HWS6</accession>
<name>A0A9W8HWS6_9FUNG</name>
<evidence type="ECO:0000313" key="1">
    <source>
        <dbReference type="EMBL" id="KAJ2796796.1"/>
    </source>
</evidence>
<dbReference type="EMBL" id="JANBUO010001798">
    <property type="protein sequence ID" value="KAJ2796796.1"/>
    <property type="molecule type" value="Genomic_DNA"/>
</dbReference>
<keyword evidence="1" id="KW-0347">Helicase</keyword>
<keyword evidence="2" id="KW-1185">Reference proteome</keyword>
<dbReference type="Proteomes" id="UP001140094">
    <property type="component" value="Unassembled WGS sequence"/>
</dbReference>
<evidence type="ECO:0000313" key="2">
    <source>
        <dbReference type="Proteomes" id="UP001140094"/>
    </source>
</evidence>